<protein>
    <submittedName>
        <fullName evidence="3">Pogo transposable element with KRAB domain</fullName>
    </submittedName>
</protein>
<sequence>MSSRRSYKAAEKLSIVKYAESHGDREASCHFSINEANVQLWRKNKEALQIMPRKKKANRGLRPSFPELKKTVMGWVVDKRQQVSVRRRTTIAQHIPDDQEEKLLEFQKFVIKLRKKHNYDFSQIGNADQTPLTFDMPYNRTVDLKGKKTVSIRTTGHEKSHFTVMLACTADGGKLPPYIVFKRKTLPKLQFPKGVHIRVHAMGWGHRPGGVSKPPSMLVLDSFRCHQIPFIQNKMRQIKSDLVIIPGGMTRILQPLDVSVNKPMKEALRRKWNEWLSGSNHIYCRCPYASTNSLGGCRMGTFDVE</sequence>
<dbReference type="EMBL" id="HAAD01000627">
    <property type="protein sequence ID" value="CDG66859.1"/>
    <property type="molecule type" value="mRNA"/>
</dbReference>
<name>T2M418_HYDVU</name>
<feature type="non-terminal residue" evidence="3">
    <location>
        <position position="1"/>
    </location>
</feature>
<gene>
    <name evidence="3" type="primary">POGK</name>
</gene>
<accession>T2M418</accession>
<dbReference type="Pfam" id="PF03184">
    <property type="entry name" value="DDE_1"/>
    <property type="match status" value="1"/>
</dbReference>
<dbReference type="PANTHER" id="PTHR19303:SF74">
    <property type="entry name" value="POGO TRANSPOSABLE ELEMENT WITH KRAB DOMAIN"/>
    <property type="match status" value="1"/>
</dbReference>
<feature type="domain" description="DDE-1" evidence="1">
    <location>
        <begin position="216"/>
        <end position="278"/>
    </location>
</feature>
<reference evidence="3" key="1">
    <citation type="journal article" date="2013" name="Genome Biol. Evol.">
        <title>Punctuated emergences of genetic and phenotypic innovations in eumetazoan, bilaterian, euteleostome, and hominidae ancestors.</title>
        <authorList>
            <person name="Wenger Y."/>
            <person name="Galliot B."/>
        </authorList>
    </citation>
    <scope>NUCLEOTIDE SEQUENCE</scope>
    <source>
        <tissue evidence="3">Whole animals</tissue>
    </source>
</reference>
<dbReference type="InterPro" id="IPR050863">
    <property type="entry name" value="CenT-Element_Derived"/>
</dbReference>
<dbReference type="GO" id="GO:0005634">
    <property type="term" value="C:nucleus"/>
    <property type="evidence" value="ECO:0007669"/>
    <property type="project" value="TreeGrafter"/>
</dbReference>
<proteinExistence type="evidence at transcript level"/>
<dbReference type="InterPro" id="IPR018586">
    <property type="entry name" value="Brinker_DNA-bd"/>
</dbReference>
<dbReference type="GO" id="GO:0003677">
    <property type="term" value="F:DNA binding"/>
    <property type="evidence" value="ECO:0007669"/>
    <property type="project" value="TreeGrafter"/>
</dbReference>
<dbReference type="InterPro" id="IPR004875">
    <property type="entry name" value="DDE_SF_endonuclease_dom"/>
</dbReference>
<organism evidence="3">
    <name type="scientific">Hydra vulgaris</name>
    <name type="common">Hydra</name>
    <name type="synonym">Hydra attenuata</name>
    <dbReference type="NCBI Taxonomy" id="6087"/>
    <lineage>
        <taxon>Eukaryota</taxon>
        <taxon>Metazoa</taxon>
        <taxon>Cnidaria</taxon>
        <taxon>Hydrozoa</taxon>
        <taxon>Hydroidolina</taxon>
        <taxon>Anthoathecata</taxon>
        <taxon>Aplanulata</taxon>
        <taxon>Hydridae</taxon>
        <taxon>Hydra</taxon>
    </lineage>
</organism>
<dbReference type="Pfam" id="PF09607">
    <property type="entry name" value="BrkDBD"/>
    <property type="match status" value="1"/>
</dbReference>
<evidence type="ECO:0000259" key="2">
    <source>
        <dbReference type="Pfam" id="PF09607"/>
    </source>
</evidence>
<evidence type="ECO:0000259" key="1">
    <source>
        <dbReference type="Pfam" id="PF03184"/>
    </source>
</evidence>
<feature type="domain" description="Brinker DNA-binding" evidence="2">
    <location>
        <begin position="3"/>
        <end position="49"/>
    </location>
</feature>
<dbReference type="AlphaFoldDB" id="T2M418"/>
<dbReference type="PANTHER" id="PTHR19303">
    <property type="entry name" value="TRANSPOSON"/>
    <property type="match status" value="1"/>
</dbReference>
<evidence type="ECO:0000313" key="3">
    <source>
        <dbReference type="EMBL" id="CDG66859.1"/>
    </source>
</evidence>